<dbReference type="AlphaFoldDB" id="A0A839T4H9"/>
<dbReference type="EMBL" id="JACHXI010000015">
    <property type="protein sequence ID" value="MBB3104441.1"/>
    <property type="molecule type" value="Genomic_DNA"/>
</dbReference>
<dbReference type="InterPro" id="IPR027417">
    <property type="entry name" value="P-loop_NTPase"/>
</dbReference>
<reference evidence="1 2" key="1">
    <citation type="submission" date="2020-08" db="EMBL/GenBank/DDBJ databases">
        <title>Genomic Encyclopedia of Type Strains, Phase III (KMG-III): the genomes of soil and plant-associated and newly described type strains.</title>
        <authorList>
            <person name="Whitman W."/>
        </authorList>
    </citation>
    <scope>NUCLEOTIDE SEQUENCE [LARGE SCALE GENOMIC DNA]</scope>
    <source>
        <strain evidence="1 2">CECT 4462</strain>
    </source>
</reference>
<evidence type="ECO:0000313" key="1">
    <source>
        <dbReference type="EMBL" id="MBB3104441.1"/>
    </source>
</evidence>
<dbReference type="Proteomes" id="UP000549250">
    <property type="component" value="Unassembled WGS sequence"/>
</dbReference>
<organism evidence="1 2">
    <name type="scientific">Azomonas macrocytogenes</name>
    <name type="common">Azotobacter macrocytogenes</name>
    <dbReference type="NCBI Taxonomy" id="69962"/>
    <lineage>
        <taxon>Bacteria</taxon>
        <taxon>Pseudomonadati</taxon>
        <taxon>Pseudomonadota</taxon>
        <taxon>Gammaproteobacteria</taxon>
        <taxon>Pseudomonadales</taxon>
        <taxon>Pseudomonadaceae</taxon>
        <taxon>Azomonas</taxon>
    </lineage>
</organism>
<dbReference type="Gene3D" id="3.40.50.300">
    <property type="entry name" value="P-loop containing nucleotide triphosphate hydrolases"/>
    <property type="match status" value="1"/>
</dbReference>
<evidence type="ECO:0000313" key="2">
    <source>
        <dbReference type="Proteomes" id="UP000549250"/>
    </source>
</evidence>
<name>A0A839T4H9_AZOMA</name>
<protein>
    <submittedName>
        <fullName evidence="1">Type IV secretory pathway VirB4 component</fullName>
    </submittedName>
</protein>
<keyword evidence="2" id="KW-1185">Reference proteome</keyword>
<proteinExistence type="predicted"/>
<sequence length="122" mass="13686">MRPGGDDSLPESRRNRLLEMADAMDMFCQGADGDVFNRDGTPWPEADITIVDLATYAREGYNAQLSIAYISLINTVNNIAERDQYLGRPIINITDEGHIITKNPLLSPYVVKITKMWRKLGA</sequence>
<accession>A0A839T4H9</accession>
<comment type="caution">
    <text evidence="1">The sequence shown here is derived from an EMBL/GenBank/DDBJ whole genome shotgun (WGS) entry which is preliminary data.</text>
</comment>
<gene>
    <name evidence="1" type="ORF">FHR87_002857</name>
</gene>